<accession>A0A175RZI8</accession>
<dbReference type="AlphaFoldDB" id="A0A175RZI8"/>
<feature type="transmembrane region" description="Helical" evidence="1">
    <location>
        <begin position="80"/>
        <end position="101"/>
    </location>
</feature>
<dbReference type="EMBL" id="LDQC01000033">
    <property type="protein sequence ID" value="KTR08289.1"/>
    <property type="molecule type" value="Genomic_DNA"/>
</dbReference>
<evidence type="ECO:0000313" key="2">
    <source>
        <dbReference type="EMBL" id="KTR08289.1"/>
    </source>
</evidence>
<dbReference type="InterPro" id="IPR027417">
    <property type="entry name" value="P-loop_NTPase"/>
</dbReference>
<keyword evidence="1" id="KW-1133">Transmembrane helix</keyword>
<evidence type="ECO:0000313" key="3">
    <source>
        <dbReference type="Proteomes" id="UP000078252"/>
    </source>
</evidence>
<dbReference type="STRING" id="33881.NS184_06060"/>
<name>A0A175RZI8_9MICO</name>
<gene>
    <name evidence="2" type="ORF">NS184_06060</name>
</gene>
<organism evidence="2 3">
    <name type="scientific">Curtobacterium luteum</name>
    <dbReference type="NCBI Taxonomy" id="33881"/>
    <lineage>
        <taxon>Bacteria</taxon>
        <taxon>Bacillati</taxon>
        <taxon>Actinomycetota</taxon>
        <taxon>Actinomycetes</taxon>
        <taxon>Micrococcales</taxon>
        <taxon>Microbacteriaceae</taxon>
        <taxon>Curtobacterium</taxon>
    </lineage>
</organism>
<reference evidence="2 3" key="1">
    <citation type="journal article" date="2016" name="Front. Microbiol.">
        <title>Genomic Resource of Rice Seed Associated Bacteria.</title>
        <authorList>
            <person name="Midha S."/>
            <person name="Bansal K."/>
            <person name="Sharma S."/>
            <person name="Kumar N."/>
            <person name="Patil P.P."/>
            <person name="Chaudhry V."/>
            <person name="Patil P.B."/>
        </authorList>
    </citation>
    <scope>NUCLEOTIDE SEQUENCE [LARGE SCALE GENOMIC DNA]</scope>
    <source>
        <strain evidence="2 3">NS184</strain>
    </source>
</reference>
<evidence type="ECO:0008006" key="4">
    <source>
        <dbReference type="Google" id="ProtNLM"/>
    </source>
</evidence>
<keyword evidence="1" id="KW-0812">Transmembrane</keyword>
<dbReference type="Gene3D" id="3.40.50.300">
    <property type="entry name" value="P-loop containing nucleotide triphosphate hydrolases"/>
    <property type="match status" value="1"/>
</dbReference>
<comment type="caution">
    <text evidence="2">The sequence shown here is derived from an EMBL/GenBank/DDBJ whole genome shotgun (WGS) entry which is preliminary data.</text>
</comment>
<evidence type="ECO:0000256" key="1">
    <source>
        <dbReference type="SAM" id="Phobius"/>
    </source>
</evidence>
<sequence>MQRSTRRLSEVARHVIAPSGIVSTGWPAVEARIKDFGDEFDEWQRGASQLILAKRANGDYAATVGGITLSIPRQVAKTYMISRIIFALCTLFPNLTVLWTAHRTRTASKTFASLRGFAGRKSVEPYIRAIRAVNGEQEIQFTNGSIIMFGAREGGFGRGFDEVDVEVFDEAQILTEKALEDMVAATNQSRFPAGALLFFMGTPPRPVDPSEAFKLRRREALAGETEDAVYIECSADDDAEPDDREQWAIANPSYPHRTPLRSMLRLRKNLPSDESWKREALGIWDSDLSGSRAITASQWEATGIEVAPEGLQSFGVAFSQDGSRVSLAGARKHDDGVHVELVDALVGDVDQGLGALADWLAERWRKSDQIALSGRSGALVLAHLLRERKVPSYRIHLLTTPQYFQACQFLLDGVREGTVTHLEHEGQQVLDESVAVADKKTRGGAWGWSVTVPDGDETPIEAVSVALWAARTSKRASRVDSKMKVVVM</sequence>
<keyword evidence="1" id="KW-0472">Membrane</keyword>
<proteinExistence type="predicted"/>
<dbReference type="PATRIC" id="fig|33881.3.peg.1507"/>
<dbReference type="Proteomes" id="UP000078252">
    <property type="component" value="Unassembled WGS sequence"/>
</dbReference>
<protein>
    <recommendedName>
        <fullName evidence="4">Terminase</fullName>
    </recommendedName>
</protein>